<sequence length="76" mass="8429">MRTTVELSPELHQRVVELARSRGQSLSTTLAELTVRGLSHLDEPLRITTDERSGFPVVSIGRRVSSRDVADALDDE</sequence>
<dbReference type="Proteomes" id="UP001059836">
    <property type="component" value="Chromosome"/>
</dbReference>
<evidence type="ECO:0000313" key="1">
    <source>
        <dbReference type="EMBL" id="QHN35582.1"/>
    </source>
</evidence>
<gene>
    <name evidence="1" type="ORF">GII31_12555</name>
</gene>
<keyword evidence="2" id="KW-1185">Reference proteome</keyword>
<evidence type="ECO:0000313" key="2">
    <source>
        <dbReference type="Proteomes" id="UP001059836"/>
    </source>
</evidence>
<dbReference type="RefSeq" id="WP_213243521.1">
    <property type="nucleotide sequence ID" value="NZ_CP045806.1"/>
</dbReference>
<name>A0ABX6IIQ4_9ACTN</name>
<protein>
    <recommendedName>
        <fullName evidence="3">Antitoxin</fullName>
    </recommendedName>
</protein>
<accession>A0ABX6IIQ4</accession>
<evidence type="ECO:0008006" key="3">
    <source>
        <dbReference type="Google" id="ProtNLM"/>
    </source>
</evidence>
<reference evidence="1" key="1">
    <citation type="journal article" date="2021" name="Nat. Microbiol.">
        <title>Cocultivation of an ultrasmall environmental parasitic bacterium with lytic ability against bacteria associated with wastewater foams.</title>
        <authorList>
            <person name="Batinovic S."/>
            <person name="Rose J.J.A."/>
            <person name="Ratcliffe J."/>
            <person name="Seviour R.J."/>
            <person name="Petrovski S."/>
        </authorList>
    </citation>
    <scope>NUCLEOTIDE SEQUENCE</scope>
    <source>
        <strain evidence="1">CON9</strain>
    </source>
</reference>
<organism evidence="1 2">
    <name type="scientific">Gordonia pseudamarae</name>
    <dbReference type="NCBI Taxonomy" id="2831662"/>
    <lineage>
        <taxon>Bacteria</taxon>
        <taxon>Bacillati</taxon>
        <taxon>Actinomycetota</taxon>
        <taxon>Actinomycetes</taxon>
        <taxon>Mycobacteriales</taxon>
        <taxon>Gordoniaceae</taxon>
        <taxon>Gordonia</taxon>
    </lineage>
</organism>
<dbReference type="EMBL" id="CP045809">
    <property type="protein sequence ID" value="QHN35582.1"/>
    <property type="molecule type" value="Genomic_DNA"/>
</dbReference>
<proteinExistence type="predicted"/>